<dbReference type="InterPro" id="IPR029069">
    <property type="entry name" value="HotDog_dom_sf"/>
</dbReference>
<dbReference type="KEGG" id="bsd:BLASA_3420"/>
<dbReference type="Gene3D" id="3.10.129.10">
    <property type="entry name" value="Hotdog Thioesterase"/>
    <property type="match status" value="1"/>
</dbReference>
<dbReference type="RefSeq" id="WP_014377166.1">
    <property type="nucleotide sequence ID" value="NC_016943.1"/>
</dbReference>
<evidence type="ECO:0000256" key="1">
    <source>
        <dbReference type="ARBA" id="ARBA00005254"/>
    </source>
</evidence>
<evidence type="ECO:0000313" key="4">
    <source>
        <dbReference type="Proteomes" id="UP000007517"/>
    </source>
</evidence>
<evidence type="ECO:0000259" key="2">
    <source>
        <dbReference type="Pfam" id="PF01575"/>
    </source>
</evidence>
<organism evidence="3 4">
    <name type="scientific">Blastococcus saxobsidens (strain DD2)</name>
    <dbReference type="NCBI Taxonomy" id="1146883"/>
    <lineage>
        <taxon>Bacteria</taxon>
        <taxon>Bacillati</taxon>
        <taxon>Actinomycetota</taxon>
        <taxon>Actinomycetes</taxon>
        <taxon>Geodermatophilales</taxon>
        <taxon>Geodermatophilaceae</taxon>
        <taxon>Blastococcus</taxon>
    </lineage>
</organism>
<dbReference type="Pfam" id="PF01575">
    <property type="entry name" value="MaoC_dehydratas"/>
    <property type="match status" value="1"/>
</dbReference>
<comment type="similarity">
    <text evidence="1">Belongs to the enoyl-CoA hydratase/isomerase family.</text>
</comment>
<name>H6RSY4_BLASD</name>
<dbReference type="STRING" id="1146883.BLASA_3420"/>
<dbReference type="InterPro" id="IPR002539">
    <property type="entry name" value="MaoC-like_dom"/>
</dbReference>
<accession>H6RSY4</accession>
<dbReference type="HOGENOM" id="CLU_1881717_0_0_11"/>
<sequence>MTANETLEIESLEIHLTQERMNAFGDAAGSAGRVHTDPEWAEPVFGSTLAQGMLVLDPVVQMMVGVCGSDNWFEGGRVKAKFVGMTRPGDTVVARMKDVEVVEEEGRKRVRGSFSCETQAGVVVIVGEAEGPLPQ</sequence>
<reference evidence="4" key="2">
    <citation type="submission" date="2012-02" db="EMBL/GenBank/DDBJ databases">
        <title>Complete genome sequence of Blastococcus saxobsidens strain DD2.</title>
        <authorList>
            <person name="Genoscope."/>
        </authorList>
    </citation>
    <scope>NUCLEOTIDE SEQUENCE [LARGE SCALE GENOMIC DNA]</scope>
    <source>
        <strain evidence="4">DD2</strain>
    </source>
</reference>
<dbReference type="SUPFAM" id="SSF54637">
    <property type="entry name" value="Thioesterase/thiol ester dehydrase-isomerase"/>
    <property type="match status" value="1"/>
</dbReference>
<dbReference type="eggNOG" id="COG2030">
    <property type="taxonomic scope" value="Bacteria"/>
</dbReference>
<dbReference type="EMBL" id="FO117623">
    <property type="protein sequence ID" value="CCG04287.1"/>
    <property type="molecule type" value="Genomic_DNA"/>
</dbReference>
<protein>
    <submittedName>
        <fullName evidence="3">MaoC-like dehydratase</fullName>
    </submittedName>
</protein>
<dbReference type="CDD" id="cd03441">
    <property type="entry name" value="R_hydratase_like"/>
    <property type="match status" value="1"/>
</dbReference>
<evidence type="ECO:0000313" key="3">
    <source>
        <dbReference type="EMBL" id="CCG04287.1"/>
    </source>
</evidence>
<dbReference type="OrthoDB" id="9796589at2"/>
<keyword evidence="4" id="KW-1185">Reference proteome</keyword>
<proteinExistence type="inferred from homology"/>
<gene>
    <name evidence="3" type="ordered locus">BLASA_3420</name>
</gene>
<reference evidence="3 4" key="1">
    <citation type="journal article" date="2012" name="J. Bacteriol.">
        <title>Genome Sequence of Blastococcus saxobsidens DD2, a Stone-Inhabiting Bacterium.</title>
        <authorList>
            <person name="Chouaia B."/>
            <person name="Crotti E."/>
            <person name="Brusetti L."/>
            <person name="Daffonchio D."/>
            <person name="Essoussi I."/>
            <person name="Nouioui I."/>
            <person name="Sbissi I."/>
            <person name="Ghodhbane-Gtari F."/>
            <person name="Gtari M."/>
            <person name="Vacherie B."/>
            <person name="Barbe V."/>
            <person name="Medigue C."/>
            <person name="Gury J."/>
            <person name="Pujic P."/>
            <person name="Normand P."/>
        </authorList>
    </citation>
    <scope>NUCLEOTIDE SEQUENCE [LARGE SCALE GENOMIC DNA]</scope>
    <source>
        <strain evidence="3 4">DD2</strain>
    </source>
</reference>
<feature type="domain" description="MaoC-like" evidence="2">
    <location>
        <begin position="12"/>
        <end position="109"/>
    </location>
</feature>
<dbReference type="AlphaFoldDB" id="H6RSY4"/>
<dbReference type="Proteomes" id="UP000007517">
    <property type="component" value="Chromosome"/>
</dbReference>